<feature type="domain" description="DUF11" evidence="3">
    <location>
        <begin position="1253"/>
        <end position="1367"/>
    </location>
</feature>
<dbReference type="Proteomes" id="UP000267585">
    <property type="component" value="Unassembled WGS sequence"/>
</dbReference>
<feature type="domain" description="DUF11" evidence="3">
    <location>
        <begin position="1121"/>
        <end position="1233"/>
    </location>
</feature>
<dbReference type="NCBIfam" id="TIGR04131">
    <property type="entry name" value="Bac_Flav_CTERM"/>
    <property type="match status" value="1"/>
</dbReference>
<dbReference type="InterPro" id="IPR013783">
    <property type="entry name" value="Ig-like_fold"/>
</dbReference>
<dbReference type="SUPFAM" id="SSF48726">
    <property type="entry name" value="Immunoglobulin"/>
    <property type="match status" value="1"/>
</dbReference>
<dbReference type="Gene3D" id="2.60.40.3080">
    <property type="match status" value="1"/>
</dbReference>
<dbReference type="InterPro" id="IPR001434">
    <property type="entry name" value="OmcB-like_DUF11"/>
</dbReference>
<dbReference type="InterPro" id="IPR051172">
    <property type="entry name" value="Chlamydia_OmcB"/>
</dbReference>
<feature type="domain" description="DUF11" evidence="3">
    <location>
        <begin position="1374"/>
        <end position="1486"/>
    </location>
</feature>
<dbReference type="InterPro" id="IPR036179">
    <property type="entry name" value="Ig-like_dom_sf"/>
</dbReference>
<reference evidence="4 5" key="1">
    <citation type="submission" date="2018-11" db="EMBL/GenBank/DDBJ databases">
        <title>Arenibacter aquaticus sp.nov., a marine bacterium isolated from surface seawater in the South China Sea.</title>
        <authorList>
            <person name="Guo J."/>
            <person name="Sun J."/>
        </authorList>
    </citation>
    <scope>NUCLEOTIDE SEQUENCE [LARGE SCALE GENOMIC DNA]</scope>
    <source>
        <strain evidence="4 5">GUO666</strain>
    </source>
</reference>
<accession>A0A430K763</accession>
<organism evidence="4 5">
    <name type="scientific">Arenibacter aquaticus</name>
    <dbReference type="NCBI Taxonomy" id="2489054"/>
    <lineage>
        <taxon>Bacteria</taxon>
        <taxon>Pseudomonadati</taxon>
        <taxon>Bacteroidota</taxon>
        <taxon>Flavobacteriia</taxon>
        <taxon>Flavobacteriales</taxon>
        <taxon>Flavobacteriaceae</taxon>
        <taxon>Arenibacter</taxon>
    </lineage>
</organism>
<dbReference type="Gene3D" id="2.60.40.10">
    <property type="entry name" value="Immunoglobulins"/>
    <property type="match status" value="1"/>
</dbReference>
<evidence type="ECO:0000256" key="1">
    <source>
        <dbReference type="SAM" id="MobiDB-lite"/>
    </source>
</evidence>
<sequence length="1728" mass="186325">MKCTLGKHLWCLSCFILFGIVKLSAQSGDAGNFGIEANLYSGEPSPGTDDWFSAGTGLGVIDESDLVSFQQIINLGQNEAFQASMAKPNYSTQNGRLWYGANFGHDYIADNNDKTAFSKGRNGENPADWKVESSKISKKADIVDSYVHVRRDGLSLADDLWVTAAVSTADNGGSHYTDVEFYIEELKLESNSFSNLGQEEGHTAWQFDNEGKVLKIGDLDLGLSYSGSSVMSLDVRIWISREDYQSNNGFNYNSFHGEGDNSIYGYAHVDYGANTFSKINSKATNAPPWGTYDDDLSPKATYSKEAFAEVGVNLSKLGFDPALIYGLDGPCYFPYSAVLIKTRGSSSFDSGLVDFAGPYPFLGTATEGQIDTSILEPLNIDSCTPGTTIALEANFKSAAAIYFWESLTTDVTFPDGSTTLEGVGLDKVDIDSPGTYSLNIAPCPGCVPDPSNASSIIVKASPCANDDEEQVTKNGTVVIQVINNDMDLDNNIDITTVDNTGLLQPSNGKVTISKPTGELVYTPYTNYLGTDVFEYKICDTDGLCDIAQVTVETYENIPPPFVDSDKDGILDRSDLDDDNDGIPDLQELNTIIANSQPECGGETTLDFSSNAILISGSALQQGAVYRIPNVTTGTDALVTIVQIYNATVTEIDNNSMAKEAFRPYTAFNFANKGDQGLIEYKIRFVTTGGSSPVVLDKIFMNFNDIDGTHQYGEQTWSYNPTSYVISNPTELTMSTDGKWVIGTAGTTTYPTGSNVVPQVNFGVNYNSRSEISIRVGAVARVAGASSTQRQHNIEFGCVTNYIDPQVYGLDNDWDGVTNQLDLDVDNDGIYDAVEAGHDQPHTNGIVDGSYGGNGLANSVETVADSDIINYEIVNTDGTPGPDYMDTDSDDDGCSDANEAYNDPNADRGDNAFYGSGSPSKIDENGLVVDAAYTLPADLNTNSIFDFRENTAPYFISQPTDRSICPNGTATFTVEAQNTTAYQWQMFNGSAWEDLADSGIHTGTKTNILTVTNASLEDNGNSYRVVISNDIHICPIDASNPATLNVNTPPTVTANASSTRINSGEYVTLTGLGAEIYVWDNGVVDGVPVQLFKTTTFTVTGKDTQGCESIDTITVEVMGDSDLSLSKSVNNAKPNIGDVIKFTLEIGNQGPEEATNVTIEDLIPSGYTIKSVDDGATINGNILSWTLSTLAVGEQMLSYEVVVNPPTGATDEYKNVAQIIKVDQLDPDSSPNNDDNDQSEDDEDSLTIPTPMVDVSITKTVDKDETYIGDTVTFTIEVGNTGDYSATNVVVTDPLPSGYSLISSQADNGSYNPSTALWEIPFLDINQTATLDILVAVKDMGDYTNIAKLESVDQLDSNASNDQDEASITLVPLVDISLSKSVDKLAPNVGESVLFTLTLTNNGPDTATNLEVEDVLPLGYTAGVISDNGNIDGNIIKWSISSLPVGSVNLSYEAIVNIPTGVSGEYKNTAQLTRVDQIDPDSSPNNDDNDQSEDDEDSHIIPTPIVDIGIVKSVVPDIGAVGDEVVFSILVTNHGPYVATNLGVIEDLPEGYSYVSATAERGSYDLVSGVWEIEALGIDETTELSITAVITNKNDYFNIASLAYVDQLDFMPKNDTSMANISLTEYEVNDIDSDCMVVFNEFSPNSDGLNDVFYIECIEDYPNNYLQVFNRWGKKVFETKGYKNNWDGTVSTGILNGSDTNLPVGTYFYLLDFGDAETPVKSGWLYISR</sequence>
<dbReference type="NCBIfam" id="TIGR01451">
    <property type="entry name" value="B_ant_repeat"/>
    <property type="match status" value="4"/>
</dbReference>
<dbReference type="InterPro" id="IPR047589">
    <property type="entry name" value="DUF11_rpt"/>
</dbReference>
<dbReference type="PANTHER" id="PTHR34819">
    <property type="entry name" value="LARGE CYSTEINE-RICH PERIPLASMIC PROTEIN OMCB"/>
    <property type="match status" value="1"/>
</dbReference>
<name>A0A430K763_9FLAO</name>
<dbReference type="Pfam" id="PF01345">
    <property type="entry name" value="DUF11"/>
    <property type="match status" value="4"/>
</dbReference>
<evidence type="ECO:0000259" key="3">
    <source>
        <dbReference type="Pfam" id="PF01345"/>
    </source>
</evidence>
<keyword evidence="2" id="KW-0732">Signal</keyword>
<dbReference type="OrthoDB" id="9805017at2"/>
<keyword evidence="5" id="KW-1185">Reference proteome</keyword>
<evidence type="ECO:0000313" key="4">
    <source>
        <dbReference type="EMBL" id="RTE54881.1"/>
    </source>
</evidence>
<dbReference type="RefSeq" id="WP_126161613.1">
    <property type="nucleotide sequence ID" value="NZ_RQPJ01000002.1"/>
</dbReference>
<feature type="compositionally biased region" description="Acidic residues" evidence="1">
    <location>
        <begin position="1233"/>
        <end position="1244"/>
    </location>
</feature>
<feature type="domain" description="DUF11" evidence="3">
    <location>
        <begin position="1506"/>
        <end position="1619"/>
    </location>
</feature>
<protein>
    <submittedName>
        <fullName evidence="4">DUF11 domain-containing protein</fullName>
    </submittedName>
</protein>
<evidence type="ECO:0000313" key="5">
    <source>
        <dbReference type="Proteomes" id="UP000267585"/>
    </source>
</evidence>
<dbReference type="Gene3D" id="2.60.40.3440">
    <property type="match status" value="1"/>
</dbReference>
<feature type="region of interest" description="Disordered" evidence="1">
    <location>
        <begin position="1473"/>
        <end position="1498"/>
    </location>
</feature>
<dbReference type="Gene3D" id="2.60.40.740">
    <property type="match status" value="1"/>
</dbReference>
<feature type="region of interest" description="Disordered" evidence="1">
    <location>
        <begin position="1223"/>
        <end position="1249"/>
    </location>
</feature>
<feature type="chain" id="PRO_5019011446" evidence="2">
    <location>
        <begin position="28"/>
        <end position="1728"/>
    </location>
</feature>
<dbReference type="PANTHER" id="PTHR34819:SF3">
    <property type="entry name" value="CELL SURFACE PROTEIN"/>
    <property type="match status" value="1"/>
</dbReference>
<feature type="signal peptide" evidence="2">
    <location>
        <begin position="1"/>
        <end position="27"/>
    </location>
</feature>
<dbReference type="Pfam" id="PF13585">
    <property type="entry name" value="CHU_C"/>
    <property type="match status" value="1"/>
</dbReference>
<proteinExistence type="predicted"/>
<comment type="caution">
    <text evidence="4">The sequence shown here is derived from an EMBL/GenBank/DDBJ whole genome shotgun (WGS) entry which is preliminary data.</text>
</comment>
<feature type="compositionally biased region" description="Acidic residues" evidence="1">
    <location>
        <begin position="1486"/>
        <end position="1496"/>
    </location>
</feature>
<evidence type="ECO:0000256" key="2">
    <source>
        <dbReference type="SAM" id="SignalP"/>
    </source>
</evidence>
<dbReference type="EMBL" id="RQPJ01000002">
    <property type="protein sequence ID" value="RTE54881.1"/>
    <property type="molecule type" value="Genomic_DNA"/>
</dbReference>
<dbReference type="Pfam" id="PF17963">
    <property type="entry name" value="Big_9"/>
    <property type="match status" value="1"/>
</dbReference>
<gene>
    <name evidence="4" type="ORF">EHW67_06880</name>
</gene>
<dbReference type="InterPro" id="IPR026341">
    <property type="entry name" value="T9SS_type_B"/>
</dbReference>